<evidence type="ECO:0000256" key="2">
    <source>
        <dbReference type="SAM" id="SignalP"/>
    </source>
</evidence>
<feature type="domain" description="BD-FAE-like" evidence="3">
    <location>
        <begin position="64"/>
        <end position="258"/>
    </location>
</feature>
<reference evidence="4 5" key="1">
    <citation type="submission" date="2019-12" db="EMBL/GenBank/DDBJ databases">
        <title>Mucilaginibacter sp. HME9299 genome sequencing and assembly.</title>
        <authorList>
            <person name="Kang H."/>
            <person name="Kim H."/>
            <person name="Joh K."/>
        </authorList>
    </citation>
    <scope>NUCLEOTIDE SEQUENCE [LARGE SCALE GENOMIC DNA]</scope>
    <source>
        <strain evidence="4 5">HME9299</strain>
    </source>
</reference>
<dbReference type="InterPro" id="IPR029058">
    <property type="entry name" value="AB_hydrolase_fold"/>
</dbReference>
<protein>
    <submittedName>
        <fullName evidence="4">Prolyl oligopeptidase family serine peptidase</fullName>
    </submittedName>
</protein>
<keyword evidence="5" id="KW-1185">Reference proteome</keyword>
<keyword evidence="2" id="KW-0732">Signal</keyword>
<keyword evidence="1" id="KW-0378">Hydrolase</keyword>
<name>A0A6I4IRC3_9SPHI</name>
<evidence type="ECO:0000313" key="4">
    <source>
        <dbReference type="EMBL" id="MVN92584.1"/>
    </source>
</evidence>
<dbReference type="PANTHER" id="PTHR48081:SF6">
    <property type="entry name" value="PEPTIDASE S9 PROLYL OLIGOPEPTIDASE CATALYTIC DOMAIN-CONTAINING PROTEIN"/>
    <property type="match status" value="1"/>
</dbReference>
<accession>A0A6I4IRC3</accession>
<gene>
    <name evidence="4" type="ORF">GO816_15705</name>
</gene>
<dbReference type="GO" id="GO:0016787">
    <property type="term" value="F:hydrolase activity"/>
    <property type="evidence" value="ECO:0007669"/>
    <property type="project" value="UniProtKB-KW"/>
</dbReference>
<sequence>MRRTILVLCFFCFLAMHNSHAQGNQPIKLYPGSIPNSKPAPAGYVQKNNNNMVSMVTEPTLTPFIPEKDKANGTAVVICPGGGYSGLATGHEGYDVARKFNEIGVAAFVLIYRLPSDDIMNDKSIGPLQDVQRAVQFLHQRANDWGIDTAKIGVVGFSAGGHLASMAITHFRNAVIDNKEGINLRPAFGILIYPAITFGPEMRRASKTNLLGKNPSTEKMDFFSTEKQVTAATPPAFIVHAQDDKSVPVANSIMFFEAMVKAGVKGEMHLYQAGGHGFGLINKTTRTQWFDVCTRWMDANGWLAAK</sequence>
<dbReference type="SUPFAM" id="SSF53474">
    <property type="entry name" value="alpha/beta-Hydrolases"/>
    <property type="match status" value="1"/>
</dbReference>
<feature type="chain" id="PRO_5026330474" evidence="2">
    <location>
        <begin position="22"/>
        <end position="306"/>
    </location>
</feature>
<dbReference type="InterPro" id="IPR049492">
    <property type="entry name" value="BD-FAE-like_dom"/>
</dbReference>
<evidence type="ECO:0000313" key="5">
    <source>
        <dbReference type="Proteomes" id="UP000434850"/>
    </source>
</evidence>
<evidence type="ECO:0000256" key="1">
    <source>
        <dbReference type="ARBA" id="ARBA00022801"/>
    </source>
</evidence>
<proteinExistence type="predicted"/>
<dbReference type="Proteomes" id="UP000434850">
    <property type="component" value="Unassembled WGS sequence"/>
</dbReference>
<comment type="caution">
    <text evidence="4">The sequence shown here is derived from an EMBL/GenBank/DDBJ whole genome shotgun (WGS) entry which is preliminary data.</text>
</comment>
<dbReference type="InterPro" id="IPR050300">
    <property type="entry name" value="GDXG_lipolytic_enzyme"/>
</dbReference>
<dbReference type="OrthoDB" id="9794725at2"/>
<dbReference type="Gene3D" id="3.40.50.1820">
    <property type="entry name" value="alpha/beta hydrolase"/>
    <property type="match status" value="1"/>
</dbReference>
<dbReference type="AlphaFoldDB" id="A0A6I4IRC3"/>
<feature type="signal peptide" evidence="2">
    <location>
        <begin position="1"/>
        <end position="21"/>
    </location>
</feature>
<evidence type="ECO:0000259" key="3">
    <source>
        <dbReference type="Pfam" id="PF20434"/>
    </source>
</evidence>
<dbReference type="PANTHER" id="PTHR48081">
    <property type="entry name" value="AB HYDROLASE SUPERFAMILY PROTEIN C4A8.06C"/>
    <property type="match status" value="1"/>
</dbReference>
<dbReference type="EMBL" id="WQLA01000006">
    <property type="protein sequence ID" value="MVN92584.1"/>
    <property type="molecule type" value="Genomic_DNA"/>
</dbReference>
<dbReference type="Pfam" id="PF20434">
    <property type="entry name" value="BD-FAE"/>
    <property type="match status" value="1"/>
</dbReference>
<organism evidence="4 5">
    <name type="scientific">Mucilaginibacter aquatilis</name>
    <dbReference type="NCBI Taxonomy" id="1517760"/>
    <lineage>
        <taxon>Bacteria</taxon>
        <taxon>Pseudomonadati</taxon>
        <taxon>Bacteroidota</taxon>
        <taxon>Sphingobacteriia</taxon>
        <taxon>Sphingobacteriales</taxon>
        <taxon>Sphingobacteriaceae</taxon>
        <taxon>Mucilaginibacter</taxon>
    </lineage>
</organism>